<dbReference type="PROSITE" id="PS50082">
    <property type="entry name" value="WD_REPEATS_2"/>
    <property type="match status" value="2"/>
</dbReference>
<protein>
    <submittedName>
        <fullName evidence="4">Mitotic checkpoint protein</fullName>
    </submittedName>
</protein>
<evidence type="ECO:0000313" key="4">
    <source>
        <dbReference type="EMBL" id="GBF90414.1"/>
    </source>
</evidence>
<comment type="caution">
    <text evidence="4">The sequence shown here is derived from an EMBL/GenBank/DDBJ whole genome shotgun (WGS) entry which is preliminary data.</text>
</comment>
<feature type="repeat" description="WD" evidence="3">
    <location>
        <begin position="239"/>
        <end position="273"/>
    </location>
</feature>
<dbReference type="PROSITE" id="PS50294">
    <property type="entry name" value="WD_REPEATS_REGION"/>
    <property type="match status" value="1"/>
</dbReference>
<keyword evidence="5" id="KW-1185">Reference proteome</keyword>
<dbReference type="Proteomes" id="UP000247498">
    <property type="component" value="Unassembled WGS sequence"/>
</dbReference>
<dbReference type="STRING" id="307507.A0A2V0NS07"/>
<evidence type="ECO:0000256" key="2">
    <source>
        <dbReference type="ARBA" id="ARBA00022737"/>
    </source>
</evidence>
<feature type="repeat" description="WD" evidence="3">
    <location>
        <begin position="91"/>
        <end position="123"/>
    </location>
</feature>
<dbReference type="SUPFAM" id="SSF50998">
    <property type="entry name" value="Quinoprotein alcohol dehydrogenase-like"/>
    <property type="match status" value="1"/>
</dbReference>
<gene>
    <name evidence="4" type="ORF">Rsub_03410</name>
</gene>
<dbReference type="SMART" id="SM00320">
    <property type="entry name" value="WD40"/>
    <property type="match status" value="4"/>
</dbReference>
<dbReference type="OrthoDB" id="10262475at2759"/>
<dbReference type="PANTHER" id="PTHR10971">
    <property type="entry name" value="MRNA EXPORT FACTOR AND BUB3"/>
    <property type="match status" value="1"/>
</dbReference>
<evidence type="ECO:0000313" key="5">
    <source>
        <dbReference type="Proteomes" id="UP000247498"/>
    </source>
</evidence>
<dbReference type="InterPro" id="IPR015943">
    <property type="entry name" value="WD40/YVTN_repeat-like_dom_sf"/>
</dbReference>
<dbReference type="InterPro" id="IPR011047">
    <property type="entry name" value="Quinoprotein_ADH-like_sf"/>
</dbReference>
<name>A0A2V0NS07_9CHLO</name>
<keyword evidence="1 3" id="KW-0853">WD repeat</keyword>
<dbReference type="InParanoid" id="A0A2V0NS07"/>
<dbReference type="FunCoup" id="A0A2V0NS07">
    <property type="interactions" value="1868"/>
</dbReference>
<evidence type="ECO:0000256" key="1">
    <source>
        <dbReference type="ARBA" id="ARBA00022574"/>
    </source>
</evidence>
<accession>A0A2V0NS07</accession>
<evidence type="ECO:0000256" key="3">
    <source>
        <dbReference type="PROSITE-ProRule" id="PRU00221"/>
    </source>
</evidence>
<proteinExistence type="predicted"/>
<sequence>MAHVLGDAVAAPPTDGVTRVRFSPTASNYLLVSSWDGTVRLYDPSGAPRGVYVHQAPLLDCSFEQEGVFYSGGLDCRIARVDAATSQQYVLGAHAAPIKCVEWLPERGAVVTAGWDSTLRLWDPRLPPQTCNVATAELPGKAYALGAGDGKLVVGTAGRHVLVYDVSLLELGEAAQTRESSLKYQTRCIAAHSRGYALGSVEGRVAMEVFDPSPEAQRAKYAFKCHRRNEGGRDAVYPVHAIAYHPVHGTFATGGGDGVVNVWDGDNKKRLFQVAPYPTSVASLAFSADGALLAVAASYCHERGEGGGANPPDAVFIRKCGDAEVRPKPRVAAA</sequence>
<dbReference type="InterPro" id="IPR001680">
    <property type="entry name" value="WD40_rpt"/>
</dbReference>
<dbReference type="Pfam" id="PF00400">
    <property type="entry name" value="WD40"/>
    <property type="match status" value="3"/>
</dbReference>
<dbReference type="AlphaFoldDB" id="A0A2V0NS07"/>
<keyword evidence="2" id="KW-0677">Repeat</keyword>
<dbReference type="EMBL" id="BDRX01000017">
    <property type="protein sequence ID" value="GBF90414.1"/>
    <property type="molecule type" value="Genomic_DNA"/>
</dbReference>
<reference evidence="4 5" key="1">
    <citation type="journal article" date="2018" name="Sci. Rep.">
        <title>Raphidocelis subcapitata (=Pseudokirchneriella subcapitata) provides an insight into genome evolution and environmental adaptations in the Sphaeropleales.</title>
        <authorList>
            <person name="Suzuki S."/>
            <person name="Yamaguchi H."/>
            <person name="Nakajima N."/>
            <person name="Kawachi M."/>
        </authorList>
    </citation>
    <scope>NUCLEOTIDE SEQUENCE [LARGE SCALE GENOMIC DNA]</scope>
    <source>
        <strain evidence="4 5">NIES-35</strain>
    </source>
</reference>
<dbReference type="Gene3D" id="2.130.10.10">
    <property type="entry name" value="YVTN repeat-like/Quinoprotein amine dehydrogenase"/>
    <property type="match status" value="1"/>
</dbReference>
<organism evidence="4 5">
    <name type="scientific">Raphidocelis subcapitata</name>
    <dbReference type="NCBI Taxonomy" id="307507"/>
    <lineage>
        <taxon>Eukaryota</taxon>
        <taxon>Viridiplantae</taxon>
        <taxon>Chlorophyta</taxon>
        <taxon>core chlorophytes</taxon>
        <taxon>Chlorophyceae</taxon>
        <taxon>CS clade</taxon>
        <taxon>Sphaeropleales</taxon>
        <taxon>Selenastraceae</taxon>
        <taxon>Raphidocelis</taxon>
    </lineage>
</organism>